<sequence>MLRGSAECKLRFLTKPINVTLNDALIRRITEPGSGEEYLYVISGDNLMEIIEENGPDRSVYAHGKFWPPAHHLFLSSLDPFFFVAAKLEATNAKSWDELTADFPELSKNVKLCKLRDQYCTAVGENYIATDDELVKFYTIMFAKLCACRLFNAKKQLDMKLSTYVSMHPQISWFHEFVKLVPSKFHTKLAEHFHINLKAQMPKAPTLEYGKDEDKEELKAPPPKKAKVSTSQKQLAKASK</sequence>
<reference evidence="2" key="1">
    <citation type="submission" date="2022-11" db="UniProtKB">
        <authorList>
            <consortium name="WormBaseParasite"/>
        </authorList>
    </citation>
    <scope>IDENTIFICATION</scope>
</reference>
<dbReference type="WBParaSite" id="PS1159_v2.g12616.t1">
    <property type="protein sequence ID" value="PS1159_v2.g12616.t1"/>
    <property type="gene ID" value="PS1159_v2.g12616"/>
</dbReference>
<organism evidence="1 2">
    <name type="scientific">Panagrolaimus sp. PS1159</name>
    <dbReference type="NCBI Taxonomy" id="55785"/>
    <lineage>
        <taxon>Eukaryota</taxon>
        <taxon>Metazoa</taxon>
        <taxon>Ecdysozoa</taxon>
        <taxon>Nematoda</taxon>
        <taxon>Chromadorea</taxon>
        <taxon>Rhabditida</taxon>
        <taxon>Tylenchina</taxon>
        <taxon>Panagrolaimomorpha</taxon>
        <taxon>Panagrolaimoidea</taxon>
        <taxon>Panagrolaimidae</taxon>
        <taxon>Panagrolaimus</taxon>
    </lineage>
</organism>
<evidence type="ECO:0000313" key="1">
    <source>
        <dbReference type="Proteomes" id="UP000887580"/>
    </source>
</evidence>
<name>A0AC35F0N3_9BILA</name>
<accession>A0AC35F0N3</accession>
<dbReference type="Proteomes" id="UP000887580">
    <property type="component" value="Unplaced"/>
</dbReference>
<proteinExistence type="predicted"/>
<protein>
    <submittedName>
        <fullName evidence="2">Uncharacterized protein</fullName>
    </submittedName>
</protein>
<evidence type="ECO:0000313" key="2">
    <source>
        <dbReference type="WBParaSite" id="PS1159_v2.g12616.t1"/>
    </source>
</evidence>